<proteinExistence type="predicted"/>
<feature type="compositionally biased region" description="Basic and acidic residues" evidence="1">
    <location>
        <begin position="67"/>
        <end position="86"/>
    </location>
</feature>
<dbReference type="RefSeq" id="WP_075126888.1">
    <property type="nucleotide sequence ID" value="NZ_MSIE01000032.1"/>
</dbReference>
<reference evidence="2 3" key="1">
    <citation type="submission" date="2016-12" db="EMBL/GenBank/DDBJ databases">
        <title>The draft genome sequence of Actinophytocola sp. 11-183.</title>
        <authorList>
            <person name="Wang W."/>
            <person name="Yuan L."/>
        </authorList>
    </citation>
    <scope>NUCLEOTIDE SEQUENCE [LARGE SCALE GENOMIC DNA]</scope>
    <source>
        <strain evidence="2 3">11-183</strain>
    </source>
</reference>
<organism evidence="2 3">
    <name type="scientific">Actinophytocola xanthii</name>
    <dbReference type="NCBI Taxonomy" id="1912961"/>
    <lineage>
        <taxon>Bacteria</taxon>
        <taxon>Bacillati</taxon>
        <taxon>Actinomycetota</taxon>
        <taxon>Actinomycetes</taxon>
        <taxon>Pseudonocardiales</taxon>
        <taxon>Pseudonocardiaceae</taxon>
    </lineage>
</organism>
<keyword evidence="3" id="KW-1185">Reference proteome</keyword>
<evidence type="ECO:0000313" key="2">
    <source>
        <dbReference type="EMBL" id="OLF16088.1"/>
    </source>
</evidence>
<feature type="compositionally biased region" description="Pro residues" evidence="1">
    <location>
        <begin position="50"/>
        <end position="59"/>
    </location>
</feature>
<dbReference type="Proteomes" id="UP000185596">
    <property type="component" value="Unassembled WGS sequence"/>
</dbReference>
<feature type="region of interest" description="Disordered" evidence="1">
    <location>
        <begin position="1"/>
        <end position="86"/>
    </location>
</feature>
<evidence type="ECO:0000256" key="1">
    <source>
        <dbReference type="SAM" id="MobiDB-lite"/>
    </source>
</evidence>
<dbReference type="STRING" id="1912961.BU204_18200"/>
<evidence type="ECO:0000313" key="3">
    <source>
        <dbReference type="Proteomes" id="UP000185596"/>
    </source>
</evidence>
<gene>
    <name evidence="2" type="ORF">BU204_18200</name>
</gene>
<name>A0A1Q8CP27_9PSEU</name>
<accession>A0A1Q8CP27</accession>
<feature type="compositionally biased region" description="Basic and acidic residues" evidence="1">
    <location>
        <begin position="13"/>
        <end position="26"/>
    </location>
</feature>
<sequence>MTELDGRNAWGEENDRVEDPRVDRFLVDGVPPAVIGGEPAPEPVTSADPPAYPDPPTAPIPAAGPDQRPRPERRSWLARVLRRDAP</sequence>
<protein>
    <submittedName>
        <fullName evidence="2">Uncharacterized protein</fullName>
    </submittedName>
</protein>
<dbReference type="AlphaFoldDB" id="A0A1Q8CP27"/>
<dbReference type="EMBL" id="MSIE01000032">
    <property type="protein sequence ID" value="OLF16088.1"/>
    <property type="molecule type" value="Genomic_DNA"/>
</dbReference>
<comment type="caution">
    <text evidence="2">The sequence shown here is derived from an EMBL/GenBank/DDBJ whole genome shotgun (WGS) entry which is preliminary data.</text>
</comment>